<dbReference type="AlphaFoldDB" id="A0A0A8UU76"/>
<evidence type="ECO:0000313" key="4">
    <source>
        <dbReference type="EMBL" id="CEK10334.1"/>
    </source>
</evidence>
<dbReference type="SUPFAM" id="SSF51197">
    <property type="entry name" value="Clavaminate synthase-like"/>
    <property type="match status" value="1"/>
</dbReference>
<evidence type="ECO:0000313" key="5">
    <source>
        <dbReference type="Proteomes" id="UP000032803"/>
    </source>
</evidence>
<dbReference type="Pfam" id="PF02668">
    <property type="entry name" value="TauD"/>
    <property type="match status" value="1"/>
</dbReference>
<protein>
    <recommendedName>
        <fullName evidence="3">TauD/TfdA-like domain-containing protein</fullName>
    </recommendedName>
</protein>
<dbReference type="InterPro" id="IPR042098">
    <property type="entry name" value="TauD-like_sf"/>
</dbReference>
<comment type="cofactor">
    <cofactor evidence="1">
        <name>Fe(2+)</name>
        <dbReference type="ChEBI" id="CHEBI:29033"/>
    </cofactor>
</comment>
<name>A0A0A8UU76_LEGHA</name>
<proteinExistence type="predicted"/>
<dbReference type="InterPro" id="IPR050411">
    <property type="entry name" value="AlphaKG_dependent_hydroxylases"/>
</dbReference>
<dbReference type="STRING" id="449.LHA_1282"/>
<dbReference type="RefSeq" id="WP_052673605.1">
    <property type="nucleotide sequence ID" value="NZ_LN681225.1"/>
</dbReference>
<evidence type="ECO:0000256" key="1">
    <source>
        <dbReference type="ARBA" id="ARBA00001954"/>
    </source>
</evidence>
<dbReference type="GO" id="GO:0016706">
    <property type="term" value="F:2-oxoglutarate-dependent dioxygenase activity"/>
    <property type="evidence" value="ECO:0007669"/>
    <property type="project" value="UniProtKB-ARBA"/>
</dbReference>
<dbReference type="Gene3D" id="3.60.130.10">
    <property type="entry name" value="Clavaminate synthase-like"/>
    <property type="match status" value="1"/>
</dbReference>
<dbReference type="PANTHER" id="PTHR10696:SF21">
    <property type="entry name" value="TAUD_TFDA-LIKE DOMAIN-CONTAINING PROTEIN"/>
    <property type="match status" value="1"/>
</dbReference>
<dbReference type="HOGENOM" id="CLU_044153_0_0_6"/>
<evidence type="ECO:0000259" key="3">
    <source>
        <dbReference type="Pfam" id="PF02668"/>
    </source>
</evidence>
<dbReference type="PATRIC" id="fig|449.7.peg.3292"/>
<dbReference type="KEGG" id="lha:LHA_1282"/>
<sequence>MDNFSIEERFPTIIRWKSTNSKHWQEQLSEHKAQFREYLLQHGALLFRDFPLSTAEHFSDFIKEINLGQFVDYVGGDSPRDKVIDGVYTSTEAPPNIYIPLHQELSYLTTYPAHIYFYCQIEPAFQGETVIADARKIYKALDPNVVQRFKDKGITYISHYYQQSAVMTLINRLARSHKSWMDVFETNNKELVEEFCQTNGIHCQWLPNNWIEIKHNGPTVLQHPITNETVWFNQAHLYDFSPKLLGMVKFLAVNLVYFRRLTRLHEVTFADNSAIPRDDLAHILDMLQENTVSFPWKQGDVMVLDNILTLHGRATFKGKRRILTALTN</sequence>
<feature type="domain" description="TauD/TfdA-like" evidence="3">
    <location>
        <begin position="23"/>
        <end position="324"/>
    </location>
</feature>
<keyword evidence="5" id="KW-1185">Reference proteome</keyword>
<dbReference type="OrthoDB" id="9769888at2"/>
<keyword evidence="2" id="KW-0560">Oxidoreductase</keyword>
<organism evidence="4 5">
    <name type="scientific">Legionella hackeliae</name>
    <dbReference type="NCBI Taxonomy" id="449"/>
    <lineage>
        <taxon>Bacteria</taxon>
        <taxon>Pseudomonadati</taxon>
        <taxon>Pseudomonadota</taxon>
        <taxon>Gammaproteobacteria</taxon>
        <taxon>Legionellales</taxon>
        <taxon>Legionellaceae</taxon>
        <taxon>Legionella</taxon>
    </lineage>
</organism>
<evidence type="ECO:0000256" key="2">
    <source>
        <dbReference type="ARBA" id="ARBA00023002"/>
    </source>
</evidence>
<reference evidence="5" key="1">
    <citation type="submission" date="2014-09" db="EMBL/GenBank/DDBJ databases">
        <authorList>
            <person name="Gomez-Valero L."/>
        </authorList>
    </citation>
    <scope>NUCLEOTIDE SEQUENCE [LARGE SCALE GENOMIC DNA]</scope>
    <source>
        <strain evidence="5">ATCC35250</strain>
    </source>
</reference>
<dbReference type="InterPro" id="IPR003819">
    <property type="entry name" value="TauD/TfdA-like"/>
</dbReference>
<accession>A0A0A8UU76</accession>
<dbReference type="EMBL" id="LN681225">
    <property type="protein sequence ID" value="CEK10334.1"/>
    <property type="molecule type" value="Genomic_DNA"/>
</dbReference>
<dbReference type="Proteomes" id="UP000032803">
    <property type="component" value="Chromosome I"/>
</dbReference>
<dbReference type="PANTHER" id="PTHR10696">
    <property type="entry name" value="GAMMA-BUTYROBETAINE HYDROXYLASE-RELATED"/>
    <property type="match status" value="1"/>
</dbReference>
<gene>
    <name evidence="4" type="ORF">LHA_1282</name>
</gene>